<dbReference type="Proteomes" id="UP000499080">
    <property type="component" value="Unassembled WGS sequence"/>
</dbReference>
<feature type="region of interest" description="Disordered" evidence="1">
    <location>
        <begin position="38"/>
        <end position="62"/>
    </location>
</feature>
<dbReference type="AlphaFoldDB" id="A0A4Y2A7L9"/>
<organism evidence="2 3">
    <name type="scientific">Araneus ventricosus</name>
    <name type="common">Orbweaver spider</name>
    <name type="synonym">Epeira ventricosa</name>
    <dbReference type="NCBI Taxonomy" id="182803"/>
    <lineage>
        <taxon>Eukaryota</taxon>
        <taxon>Metazoa</taxon>
        <taxon>Ecdysozoa</taxon>
        <taxon>Arthropoda</taxon>
        <taxon>Chelicerata</taxon>
        <taxon>Arachnida</taxon>
        <taxon>Araneae</taxon>
        <taxon>Araneomorphae</taxon>
        <taxon>Entelegynae</taxon>
        <taxon>Araneoidea</taxon>
        <taxon>Araneidae</taxon>
        <taxon>Araneus</taxon>
    </lineage>
</organism>
<gene>
    <name evidence="2" type="ORF">AVEN_155106_1</name>
</gene>
<accession>A0A4Y2A7L9</accession>
<protein>
    <submittedName>
        <fullName evidence="2">Uncharacterized protein</fullName>
    </submittedName>
</protein>
<name>A0A4Y2A7L9_ARAVE</name>
<dbReference type="EMBL" id="BGPR01000008">
    <property type="protein sequence ID" value="GBL75832.1"/>
    <property type="molecule type" value="Genomic_DNA"/>
</dbReference>
<sequence>MLSAEDRSKRKLLSPLGHLAGVICVSDLNPLAPQLRKAENSSYTESVQQQMSEDKRTMREFSGESSVPVSFVHLTTGSSSSPSPVTIRFVEIASSVINQGSV</sequence>
<keyword evidence="3" id="KW-1185">Reference proteome</keyword>
<evidence type="ECO:0000313" key="2">
    <source>
        <dbReference type="EMBL" id="GBL75832.1"/>
    </source>
</evidence>
<reference evidence="2 3" key="1">
    <citation type="journal article" date="2019" name="Sci. Rep.">
        <title>Orb-weaving spider Araneus ventricosus genome elucidates the spidroin gene catalogue.</title>
        <authorList>
            <person name="Kono N."/>
            <person name="Nakamura H."/>
            <person name="Ohtoshi R."/>
            <person name="Moran D.A.P."/>
            <person name="Shinohara A."/>
            <person name="Yoshida Y."/>
            <person name="Fujiwara M."/>
            <person name="Mori M."/>
            <person name="Tomita M."/>
            <person name="Arakawa K."/>
        </authorList>
    </citation>
    <scope>NUCLEOTIDE SEQUENCE [LARGE SCALE GENOMIC DNA]</scope>
</reference>
<comment type="caution">
    <text evidence="2">The sequence shown here is derived from an EMBL/GenBank/DDBJ whole genome shotgun (WGS) entry which is preliminary data.</text>
</comment>
<evidence type="ECO:0000313" key="3">
    <source>
        <dbReference type="Proteomes" id="UP000499080"/>
    </source>
</evidence>
<proteinExistence type="predicted"/>
<evidence type="ECO:0000256" key="1">
    <source>
        <dbReference type="SAM" id="MobiDB-lite"/>
    </source>
</evidence>
<feature type="compositionally biased region" description="Polar residues" evidence="1">
    <location>
        <begin position="40"/>
        <end position="51"/>
    </location>
</feature>
<feature type="compositionally biased region" description="Basic and acidic residues" evidence="1">
    <location>
        <begin position="52"/>
        <end position="62"/>
    </location>
</feature>